<evidence type="ECO:0000313" key="2">
    <source>
        <dbReference type="EMBL" id="KCW71257.1"/>
    </source>
</evidence>
<dbReference type="EMBL" id="KK198758">
    <property type="protein sequence ID" value="KCW71257.1"/>
    <property type="molecule type" value="Genomic_DNA"/>
</dbReference>
<feature type="compositionally biased region" description="Polar residues" evidence="1">
    <location>
        <begin position="58"/>
        <end position="68"/>
    </location>
</feature>
<dbReference type="AlphaFoldDB" id="A0A059BYQ9"/>
<feature type="compositionally biased region" description="Basic residues" evidence="1">
    <location>
        <begin position="1"/>
        <end position="11"/>
    </location>
</feature>
<feature type="region of interest" description="Disordered" evidence="1">
    <location>
        <begin position="1"/>
        <end position="68"/>
    </location>
</feature>
<organism evidence="2">
    <name type="scientific">Eucalyptus grandis</name>
    <name type="common">Flooded gum</name>
    <dbReference type="NCBI Taxonomy" id="71139"/>
    <lineage>
        <taxon>Eukaryota</taxon>
        <taxon>Viridiplantae</taxon>
        <taxon>Streptophyta</taxon>
        <taxon>Embryophyta</taxon>
        <taxon>Tracheophyta</taxon>
        <taxon>Spermatophyta</taxon>
        <taxon>Magnoliopsida</taxon>
        <taxon>eudicotyledons</taxon>
        <taxon>Gunneridae</taxon>
        <taxon>Pentapetalae</taxon>
        <taxon>rosids</taxon>
        <taxon>malvids</taxon>
        <taxon>Myrtales</taxon>
        <taxon>Myrtaceae</taxon>
        <taxon>Myrtoideae</taxon>
        <taxon>Eucalypteae</taxon>
        <taxon>Eucalyptus</taxon>
    </lineage>
</organism>
<proteinExistence type="predicted"/>
<protein>
    <submittedName>
        <fullName evidence="2">Uncharacterized protein</fullName>
    </submittedName>
</protein>
<reference evidence="2" key="1">
    <citation type="submission" date="2013-07" db="EMBL/GenBank/DDBJ databases">
        <title>The genome of Eucalyptus grandis.</title>
        <authorList>
            <person name="Schmutz J."/>
            <person name="Hayes R."/>
            <person name="Myburg A."/>
            <person name="Tuskan G."/>
            <person name="Grattapaglia D."/>
            <person name="Rokhsar D.S."/>
        </authorList>
    </citation>
    <scope>NUCLEOTIDE SEQUENCE</scope>
    <source>
        <tissue evidence="2">Leaf extractions</tissue>
    </source>
</reference>
<gene>
    <name evidence="2" type="ORF">EUGRSUZ_F04349</name>
</gene>
<evidence type="ECO:0000256" key="1">
    <source>
        <dbReference type="SAM" id="MobiDB-lite"/>
    </source>
</evidence>
<accession>A0A059BYQ9</accession>
<dbReference type="Gramene" id="KCW71257">
    <property type="protein sequence ID" value="KCW71257"/>
    <property type="gene ID" value="EUGRSUZ_F04349"/>
</dbReference>
<dbReference type="InParanoid" id="A0A059BYQ9"/>
<name>A0A059BYQ9_EUCGR</name>
<sequence length="68" mass="7472">MQEQKRLKKRVPLTGINNDPERSVGGQLTNRIKKPPENDGAGSDVSYKIMQSAPPNKIKNSATARTPL</sequence>